<keyword evidence="4" id="KW-1185">Reference proteome</keyword>
<reference evidence="3 4" key="1">
    <citation type="submission" date="2019-02" db="EMBL/GenBank/DDBJ databases">
        <title>Planctomycetal bacteria perform biofilm scaping via a novel small molecule.</title>
        <authorList>
            <person name="Jeske O."/>
            <person name="Boedeker C."/>
            <person name="Wiegand S."/>
            <person name="Breitling P."/>
            <person name="Kallscheuer N."/>
            <person name="Jogler M."/>
            <person name="Rohde M."/>
            <person name="Petersen J."/>
            <person name="Medema M.H."/>
            <person name="Surup F."/>
            <person name="Jogler C."/>
        </authorList>
    </citation>
    <scope>NUCLEOTIDE SEQUENCE [LARGE SCALE GENOMIC DNA]</scope>
    <source>
        <strain evidence="3 4">Mal15</strain>
    </source>
</reference>
<dbReference type="PANTHER" id="PTHR46268:SF6">
    <property type="entry name" value="UNIVERSAL STRESS PROTEIN UP12"/>
    <property type="match status" value="1"/>
</dbReference>
<proteinExistence type="inferred from homology"/>
<name>A0A5B9MAV4_9BACT</name>
<evidence type="ECO:0000313" key="3">
    <source>
        <dbReference type="EMBL" id="QEF97833.1"/>
    </source>
</evidence>
<dbReference type="Gene3D" id="3.40.50.620">
    <property type="entry name" value="HUPs"/>
    <property type="match status" value="1"/>
</dbReference>
<dbReference type="KEGG" id="smam:Mal15_18780"/>
<dbReference type="InterPro" id="IPR014729">
    <property type="entry name" value="Rossmann-like_a/b/a_fold"/>
</dbReference>
<dbReference type="EMBL" id="CP036264">
    <property type="protein sequence ID" value="QEF97833.1"/>
    <property type="molecule type" value="Genomic_DNA"/>
</dbReference>
<dbReference type="AlphaFoldDB" id="A0A5B9MAV4"/>
<dbReference type="PANTHER" id="PTHR46268">
    <property type="entry name" value="STRESS RESPONSE PROTEIN NHAX"/>
    <property type="match status" value="1"/>
</dbReference>
<dbReference type="SUPFAM" id="SSF52402">
    <property type="entry name" value="Adenine nucleotide alpha hydrolases-like"/>
    <property type="match status" value="1"/>
</dbReference>
<feature type="domain" description="UspA" evidence="2">
    <location>
        <begin position="6"/>
        <end position="132"/>
    </location>
</feature>
<dbReference type="CDD" id="cd00293">
    <property type="entry name" value="USP-like"/>
    <property type="match status" value="1"/>
</dbReference>
<dbReference type="InterPro" id="IPR006016">
    <property type="entry name" value="UspA"/>
</dbReference>
<protein>
    <submittedName>
        <fullName evidence="3">Stress response protein NhaX</fullName>
    </submittedName>
</protein>
<dbReference type="Proteomes" id="UP000321353">
    <property type="component" value="Chromosome"/>
</dbReference>
<evidence type="ECO:0000259" key="2">
    <source>
        <dbReference type="Pfam" id="PF00582"/>
    </source>
</evidence>
<dbReference type="PRINTS" id="PR01438">
    <property type="entry name" value="UNVRSLSTRESS"/>
</dbReference>
<organism evidence="3 4">
    <name type="scientific">Stieleria maiorica</name>
    <dbReference type="NCBI Taxonomy" id="2795974"/>
    <lineage>
        <taxon>Bacteria</taxon>
        <taxon>Pseudomonadati</taxon>
        <taxon>Planctomycetota</taxon>
        <taxon>Planctomycetia</taxon>
        <taxon>Pirellulales</taxon>
        <taxon>Pirellulaceae</taxon>
        <taxon>Stieleria</taxon>
    </lineage>
</organism>
<comment type="similarity">
    <text evidence="1">Belongs to the universal stress protein A family.</text>
</comment>
<sequence length="155" mass="16702">MRKNVILCPVDYSESTELAISLAVDLANAVNSKVILLHVIDPGVPALSINQSINNRLLARLREQYLDLNEVDWEQVTRHGDPAETVIAYAKRRSADLIVMGTQGRTGLASLVVGSVARKVMAGAHCPVVTVKTPTLSGAGSWQDAVMPMRASTVR</sequence>
<dbReference type="InterPro" id="IPR006015">
    <property type="entry name" value="Universal_stress_UspA"/>
</dbReference>
<accession>A0A5B9MAV4</accession>
<gene>
    <name evidence="3" type="primary">nhaX</name>
    <name evidence="3" type="ORF">Mal15_18780</name>
</gene>
<dbReference type="Pfam" id="PF00582">
    <property type="entry name" value="Usp"/>
    <property type="match status" value="1"/>
</dbReference>
<dbReference type="RefSeq" id="WP_167546693.1">
    <property type="nucleotide sequence ID" value="NZ_CP036264.1"/>
</dbReference>
<evidence type="ECO:0000313" key="4">
    <source>
        <dbReference type="Proteomes" id="UP000321353"/>
    </source>
</evidence>
<evidence type="ECO:0000256" key="1">
    <source>
        <dbReference type="ARBA" id="ARBA00008791"/>
    </source>
</evidence>